<dbReference type="Gramene" id="TuG1812G0100004246.01.T05">
    <property type="protein sequence ID" value="TuG1812G0100004246.01.T05"/>
    <property type="gene ID" value="TuG1812G0100004246.01"/>
</dbReference>
<feature type="compositionally biased region" description="Low complexity" evidence="1">
    <location>
        <begin position="15"/>
        <end position="25"/>
    </location>
</feature>
<reference evidence="3" key="1">
    <citation type="journal article" date="2013" name="Nature">
        <title>Draft genome of the wheat A-genome progenitor Triticum urartu.</title>
        <authorList>
            <person name="Ling H.Q."/>
            <person name="Zhao S."/>
            <person name="Liu D."/>
            <person name="Wang J."/>
            <person name="Sun H."/>
            <person name="Zhang C."/>
            <person name="Fan H."/>
            <person name="Li D."/>
            <person name="Dong L."/>
            <person name="Tao Y."/>
            <person name="Gao C."/>
            <person name="Wu H."/>
            <person name="Li Y."/>
            <person name="Cui Y."/>
            <person name="Guo X."/>
            <person name="Zheng S."/>
            <person name="Wang B."/>
            <person name="Yu K."/>
            <person name="Liang Q."/>
            <person name="Yang W."/>
            <person name="Lou X."/>
            <person name="Chen J."/>
            <person name="Feng M."/>
            <person name="Jian J."/>
            <person name="Zhang X."/>
            <person name="Luo G."/>
            <person name="Jiang Y."/>
            <person name="Liu J."/>
            <person name="Wang Z."/>
            <person name="Sha Y."/>
            <person name="Zhang B."/>
            <person name="Wu H."/>
            <person name="Tang D."/>
            <person name="Shen Q."/>
            <person name="Xue P."/>
            <person name="Zou S."/>
            <person name="Wang X."/>
            <person name="Liu X."/>
            <person name="Wang F."/>
            <person name="Yang Y."/>
            <person name="An X."/>
            <person name="Dong Z."/>
            <person name="Zhang K."/>
            <person name="Zhang X."/>
            <person name="Luo M.C."/>
            <person name="Dvorak J."/>
            <person name="Tong Y."/>
            <person name="Wang J."/>
            <person name="Yang H."/>
            <person name="Li Z."/>
            <person name="Wang D."/>
            <person name="Zhang A."/>
            <person name="Wang J."/>
        </authorList>
    </citation>
    <scope>NUCLEOTIDE SEQUENCE</scope>
    <source>
        <strain evidence="3">cv. G1812</strain>
    </source>
</reference>
<feature type="compositionally biased region" description="Basic and acidic residues" evidence="1">
    <location>
        <begin position="82"/>
        <end position="96"/>
    </location>
</feature>
<feature type="compositionally biased region" description="Pro residues" evidence="1">
    <location>
        <begin position="26"/>
        <end position="35"/>
    </location>
</feature>
<dbReference type="AlphaFoldDB" id="A0A8R7K5H6"/>
<feature type="compositionally biased region" description="Basic and acidic residues" evidence="1">
    <location>
        <begin position="43"/>
        <end position="59"/>
    </location>
</feature>
<reference evidence="2" key="3">
    <citation type="submission" date="2022-06" db="UniProtKB">
        <authorList>
            <consortium name="EnsemblPlants"/>
        </authorList>
    </citation>
    <scope>IDENTIFICATION</scope>
</reference>
<feature type="region of interest" description="Disordered" evidence="1">
    <location>
        <begin position="1"/>
        <end position="128"/>
    </location>
</feature>
<dbReference type="EnsemblPlants" id="TuG1812G0100004246.01.T05">
    <property type="protein sequence ID" value="TuG1812G0100004246.01.T05"/>
    <property type="gene ID" value="TuG1812G0100004246.01"/>
</dbReference>
<protein>
    <submittedName>
        <fullName evidence="2">Uncharacterized protein</fullName>
    </submittedName>
</protein>
<proteinExistence type="predicted"/>
<reference evidence="2" key="2">
    <citation type="submission" date="2018-03" db="EMBL/GenBank/DDBJ databases">
        <title>The Triticum urartu genome reveals the dynamic nature of wheat genome evolution.</title>
        <authorList>
            <person name="Ling H."/>
            <person name="Ma B."/>
            <person name="Shi X."/>
            <person name="Liu H."/>
            <person name="Dong L."/>
            <person name="Sun H."/>
            <person name="Cao Y."/>
            <person name="Gao Q."/>
            <person name="Zheng S."/>
            <person name="Li Y."/>
            <person name="Yu Y."/>
            <person name="Du H."/>
            <person name="Qi M."/>
            <person name="Li Y."/>
            <person name="Yu H."/>
            <person name="Cui Y."/>
            <person name="Wang N."/>
            <person name="Chen C."/>
            <person name="Wu H."/>
            <person name="Zhao Y."/>
            <person name="Zhang J."/>
            <person name="Li Y."/>
            <person name="Zhou W."/>
            <person name="Zhang B."/>
            <person name="Hu W."/>
            <person name="Eijk M."/>
            <person name="Tang J."/>
            <person name="Witsenboer H."/>
            <person name="Zhao S."/>
            <person name="Li Z."/>
            <person name="Zhang A."/>
            <person name="Wang D."/>
            <person name="Liang C."/>
        </authorList>
    </citation>
    <scope>NUCLEOTIDE SEQUENCE [LARGE SCALE GENOMIC DNA]</scope>
    <source>
        <strain evidence="2">cv. G1812</strain>
    </source>
</reference>
<name>A0A8R7K5H6_TRIUA</name>
<keyword evidence="3" id="KW-1185">Reference proteome</keyword>
<sequence length="203" mass="22119">GYPVFRAAPPPARPHAPFLPHEAAPVPSPPLPSPNPNQLDAHAPPRDHHQTQLEPDRRGSAQQSASSRLPPPTSTIPPARSDPARSRAGGHGEPDLARQQAAARLHGARRPRRGERPPHPLGLAAVHRRRRRPEFGQIFSAGERCWEGFPAQGFRYGCSSSKSLSILASCFAFSDALICLVWFDSAGIVTRRPLVLQLHRIDG</sequence>
<gene>
    <name evidence="2" type="primary">LOC125528460</name>
</gene>
<organism evidence="2 3">
    <name type="scientific">Triticum urartu</name>
    <name type="common">Red wild einkorn</name>
    <name type="synonym">Crithodium urartu</name>
    <dbReference type="NCBI Taxonomy" id="4572"/>
    <lineage>
        <taxon>Eukaryota</taxon>
        <taxon>Viridiplantae</taxon>
        <taxon>Streptophyta</taxon>
        <taxon>Embryophyta</taxon>
        <taxon>Tracheophyta</taxon>
        <taxon>Spermatophyta</taxon>
        <taxon>Magnoliopsida</taxon>
        <taxon>Liliopsida</taxon>
        <taxon>Poales</taxon>
        <taxon>Poaceae</taxon>
        <taxon>BOP clade</taxon>
        <taxon>Pooideae</taxon>
        <taxon>Triticodae</taxon>
        <taxon>Triticeae</taxon>
        <taxon>Triticinae</taxon>
        <taxon>Triticum</taxon>
    </lineage>
</organism>
<evidence type="ECO:0000313" key="2">
    <source>
        <dbReference type="EnsemblPlants" id="TuG1812G0100004246.01.T05"/>
    </source>
</evidence>
<evidence type="ECO:0000256" key="1">
    <source>
        <dbReference type="SAM" id="MobiDB-lite"/>
    </source>
</evidence>
<evidence type="ECO:0000313" key="3">
    <source>
        <dbReference type="Proteomes" id="UP000015106"/>
    </source>
</evidence>
<dbReference type="Proteomes" id="UP000015106">
    <property type="component" value="Chromosome 1"/>
</dbReference>
<accession>A0A8R7K5H6</accession>